<dbReference type="EMBL" id="OVEO01000010">
    <property type="protein sequence ID" value="SPQ98595.1"/>
    <property type="molecule type" value="Genomic_DNA"/>
</dbReference>
<dbReference type="Proteomes" id="UP000290189">
    <property type="component" value="Unassembled WGS sequence"/>
</dbReference>
<dbReference type="AlphaFoldDB" id="A0A3P3YEI1"/>
<name>A0A3P3YEI1_PLABS</name>
<geneLocation type="mitochondrion" evidence="1"/>
<sequence length="88" mass="9421">MGSTAADPVAAPQVRGGVQRFNKLRLATYVGPETETEVSIARLNQGPRASRLPRLMMQKTQNHGTIIRLAVVHTVGVDGSCYMSVAGE</sequence>
<evidence type="ECO:0000313" key="2">
    <source>
        <dbReference type="Proteomes" id="UP000290189"/>
    </source>
</evidence>
<proteinExistence type="predicted"/>
<gene>
    <name evidence="1" type="ORF">PLBR_LOCUS5810</name>
</gene>
<organism evidence="1 2">
    <name type="scientific">Plasmodiophora brassicae</name>
    <name type="common">Clubroot disease agent</name>
    <dbReference type="NCBI Taxonomy" id="37360"/>
    <lineage>
        <taxon>Eukaryota</taxon>
        <taxon>Sar</taxon>
        <taxon>Rhizaria</taxon>
        <taxon>Endomyxa</taxon>
        <taxon>Phytomyxea</taxon>
        <taxon>Plasmodiophorida</taxon>
        <taxon>Plasmodiophoridae</taxon>
        <taxon>Plasmodiophora</taxon>
    </lineage>
</organism>
<protein>
    <submittedName>
        <fullName evidence="1">Uncharacterized protein</fullName>
    </submittedName>
</protein>
<evidence type="ECO:0000313" key="1">
    <source>
        <dbReference type="EMBL" id="SPQ98595.1"/>
    </source>
</evidence>
<reference evidence="1 2" key="1">
    <citation type="submission" date="2018-03" db="EMBL/GenBank/DDBJ databases">
        <authorList>
            <person name="Fogelqvist J."/>
        </authorList>
    </citation>
    <scope>NUCLEOTIDE SEQUENCE [LARGE SCALE GENOMIC DNA]</scope>
</reference>
<keyword evidence="1" id="KW-0496">Mitochondrion</keyword>
<accession>A0A3P3YEI1</accession>